<reference evidence="3" key="1">
    <citation type="submission" date="2018-09" db="EMBL/GenBank/DDBJ databases">
        <authorList>
            <person name="Zhu H."/>
        </authorList>
    </citation>
    <scope>NUCLEOTIDE SEQUENCE [LARGE SCALE GENOMIC DNA]</scope>
    <source>
        <strain evidence="3">K1S02-23</strain>
    </source>
</reference>
<evidence type="ECO:0000313" key="3">
    <source>
        <dbReference type="Proteomes" id="UP000266327"/>
    </source>
</evidence>
<organism evidence="2 3">
    <name type="scientific">Noviherbaspirillum sedimenti</name>
    <dbReference type="NCBI Taxonomy" id="2320865"/>
    <lineage>
        <taxon>Bacteria</taxon>
        <taxon>Pseudomonadati</taxon>
        <taxon>Pseudomonadota</taxon>
        <taxon>Betaproteobacteria</taxon>
        <taxon>Burkholderiales</taxon>
        <taxon>Oxalobacteraceae</taxon>
        <taxon>Noviherbaspirillum</taxon>
    </lineage>
</organism>
<accession>A0A3A3G425</accession>
<proteinExistence type="predicted"/>
<dbReference type="EMBL" id="QYUQ01000002">
    <property type="protein sequence ID" value="RJG01252.1"/>
    <property type="molecule type" value="Genomic_DNA"/>
</dbReference>
<evidence type="ECO:0000259" key="1">
    <source>
        <dbReference type="Pfam" id="PF20419"/>
    </source>
</evidence>
<name>A0A3A3G425_9BURK</name>
<dbReference type="InterPro" id="IPR046524">
    <property type="entry name" value="DUF6701"/>
</dbReference>
<protein>
    <recommendedName>
        <fullName evidence="1">DUF6701 domain-containing protein</fullName>
    </recommendedName>
</protein>
<gene>
    <name evidence="2" type="ORF">D3878_06360</name>
</gene>
<dbReference type="Pfam" id="PF20419">
    <property type="entry name" value="DUF6701"/>
    <property type="match status" value="1"/>
</dbReference>
<comment type="caution">
    <text evidence="2">The sequence shown here is derived from an EMBL/GenBank/DDBJ whole genome shotgun (WGS) entry which is preliminary data.</text>
</comment>
<evidence type="ECO:0000313" key="2">
    <source>
        <dbReference type="EMBL" id="RJG01252.1"/>
    </source>
</evidence>
<dbReference type="Proteomes" id="UP000266327">
    <property type="component" value="Unassembled WGS sequence"/>
</dbReference>
<feature type="domain" description="DUF6701" evidence="1">
    <location>
        <begin position="550"/>
        <end position="1095"/>
    </location>
</feature>
<keyword evidence="3" id="KW-1185">Reference proteome</keyword>
<dbReference type="AlphaFoldDB" id="A0A3A3G425"/>
<sequence length="1097" mass="112432">MRRWNNDIRRDGEDMKNMTRLHQSIKGVLFCWVVLMLLHVQSVQAAISFKAASSAAARTASISYSAMGSAVSAASGNVTVSLSGLVSSGDLLICQVESRDNVAHSMPAGWTMRYSLAGTPTHRASLFYKISGASEPNPLITHPGGSTIIARCLSFRGVDLGDPFDGSYAEKYAGASTTVGTGSMTTTFANTYLLFAAHLAGNMTLNTPSGWTRRIYSNSSLAMGTRIALYHKSQATAATVGPFTTTVSLPVESHGVLMALQPASTLTINVPAGTAAGDVMIAAVATVPSSVPIAGPAGWTLIQSQQQTSSNSSIVSTYYRVAGASEPASYSWTLSSSQAGAVAGILTYSGVVNVNPVDVSAVATTASSKDHVAPSITPTQAGAMLVTVHEFASASSWAAPAGMTRRVEILSRKANKDGVSMVMNDLLLGVPGATGTKTATASQNADRGATVSIALRAASSAPHHIQIEHDGAGVTCAPETVTVKACADAACNTLYTGGGVTGTLFPNGSGFAIGASGSTTGTVNPSAAGTDNLNATGLSPAPLGSPAVSCLNRVTGSASCSMVFSKAGLTLSLPNFPAATGTASATIKATDDSCSTASFKNKTVAVNFYSSYTNPSSGTAQVSINNTAISKSSASPTAISLNFDKNGIATFSVNYPDVGRVTLDATATDAGSTHGVGGFVAYPAGFTLSAIKRSSDNLENPAAANAAGAKFVQAGDNFSVTVTAKNALGDATPNFGKETSPESVKLSAALIVDPALTNNPGVNGAFDAFSDGVATGTAFTWNEVGIIKLTPRLASGNYLSTGVDIVGTVSGNIGRFYPHHFDVTLDPDPNARILNRADIACDGCTFTYMGERMDAQFALSAKAKNGDITQNYAGAYVKLNPAASGNPLRFGAVDTVAPSYLNGRLDTSVAASGSFSYGSADIVAPLTMTRAVRDGPYAALHIGVAPVDGDGVAMGAFDIDTDGVTGKDHASIGSTQMRYGRLRIGTAHGSELLALPLPVKVQYWNGMTFITNEDDSETVPVMTLDNYQRNLNSGETVPTAPTIVNGAGLMILSKPGANNQGSVDVGATSPTYLPANTGRATFGVYKGGAAIYMREMY</sequence>